<evidence type="ECO:0000313" key="3">
    <source>
        <dbReference type="Proteomes" id="UP000269721"/>
    </source>
</evidence>
<gene>
    <name evidence="2" type="ORF">BDK51DRAFT_22876</name>
</gene>
<evidence type="ECO:0000313" key="2">
    <source>
        <dbReference type="EMBL" id="RKO86063.1"/>
    </source>
</evidence>
<feature type="compositionally biased region" description="Low complexity" evidence="1">
    <location>
        <begin position="30"/>
        <end position="45"/>
    </location>
</feature>
<organism evidence="2 3">
    <name type="scientific">Blyttiomyces helicus</name>
    <dbReference type="NCBI Taxonomy" id="388810"/>
    <lineage>
        <taxon>Eukaryota</taxon>
        <taxon>Fungi</taxon>
        <taxon>Fungi incertae sedis</taxon>
        <taxon>Chytridiomycota</taxon>
        <taxon>Chytridiomycota incertae sedis</taxon>
        <taxon>Chytridiomycetes</taxon>
        <taxon>Chytridiomycetes incertae sedis</taxon>
        <taxon>Blyttiomyces</taxon>
    </lineage>
</organism>
<reference evidence="3" key="1">
    <citation type="journal article" date="2018" name="Nat. Microbiol.">
        <title>Leveraging single-cell genomics to expand the fungal tree of life.</title>
        <authorList>
            <person name="Ahrendt S.R."/>
            <person name="Quandt C.A."/>
            <person name="Ciobanu D."/>
            <person name="Clum A."/>
            <person name="Salamov A."/>
            <person name="Andreopoulos B."/>
            <person name="Cheng J.F."/>
            <person name="Woyke T."/>
            <person name="Pelin A."/>
            <person name="Henrissat B."/>
            <person name="Reynolds N.K."/>
            <person name="Benny G.L."/>
            <person name="Smith M.E."/>
            <person name="James T.Y."/>
            <person name="Grigoriev I.V."/>
        </authorList>
    </citation>
    <scope>NUCLEOTIDE SEQUENCE [LARGE SCALE GENOMIC DNA]</scope>
</reference>
<dbReference type="PANTHER" id="PTHR37948:SF1">
    <property type="entry name" value="BLL5189 PROTEIN"/>
    <property type="match status" value="1"/>
</dbReference>
<evidence type="ECO:0000256" key="1">
    <source>
        <dbReference type="SAM" id="MobiDB-lite"/>
    </source>
</evidence>
<sequence>MSSSSKPTKPRAGSKPDTEPRPRRRAAPTKKLAASDSSSSDSDAALPPPAKKRRPAKPAPPPDERRQEAPRQGPQDYWAPPPTRTEDGVLVFEGYPDFGPNLTPEEVIRRGSFGATYYRPIHSSVIKADLANDHVIDLPPEWIEGLDPKKTLTSSRYLEGANRFGAKCGQTLEAWEQSGWITPWDPRGWFQWYIRFYRGRRTADDMRQIGRWKACAHAQSGRWLRVFMGKYLKAGKTRMESDPRKEAQSPVVRQVLQHWGVDVTEKMYQEFRAEKGVA</sequence>
<dbReference type="Proteomes" id="UP000269721">
    <property type="component" value="Unassembled WGS sequence"/>
</dbReference>
<keyword evidence="3" id="KW-1185">Reference proteome</keyword>
<dbReference type="OrthoDB" id="4850at2759"/>
<feature type="region of interest" description="Disordered" evidence="1">
    <location>
        <begin position="1"/>
        <end position="85"/>
    </location>
</feature>
<dbReference type="PANTHER" id="PTHR37948">
    <property type="entry name" value="ZGC:113208"/>
    <property type="match status" value="1"/>
</dbReference>
<accession>A0A4P9W463</accession>
<proteinExistence type="predicted"/>
<dbReference type="AlphaFoldDB" id="A0A4P9W463"/>
<dbReference type="EMBL" id="KZ998508">
    <property type="protein sequence ID" value="RKO86063.1"/>
    <property type="molecule type" value="Genomic_DNA"/>
</dbReference>
<protein>
    <submittedName>
        <fullName evidence="2">Uncharacterized protein</fullName>
    </submittedName>
</protein>
<name>A0A4P9W463_9FUNG</name>